<comment type="caution">
    <text evidence="2">The sequence shown here is derived from an EMBL/GenBank/DDBJ whole genome shotgun (WGS) entry which is preliminary data.</text>
</comment>
<evidence type="ECO:0000313" key="2">
    <source>
        <dbReference type="EMBL" id="KAF0982993.1"/>
    </source>
</evidence>
<feature type="region of interest" description="Disordered" evidence="1">
    <location>
        <begin position="65"/>
        <end position="91"/>
    </location>
</feature>
<dbReference type="OrthoDB" id="10616765at2759"/>
<reference evidence="2 3" key="1">
    <citation type="journal article" date="2019" name="Sci. Rep.">
        <title>Nanopore sequencing improves the draft genome of the human pathogenic amoeba Naegleria fowleri.</title>
        <authorList>
            <person name="Liechti N."/>
            <person name="Schurch N."/>
            <person name="Bruggmann R."/>
            <person name="Wittwer M."/>
        </authorList>
    </citation>
    <scope>NUCLEOTIDE SEQUENCE [LARGE SCALE GENOMIC DNA]</scope>
    <source>
        <strain evidence="2 3">ATCC 30894</strain>
    </source>
</reference>
<feature type="compositionally biased region" description="Polar residues" evidence="1">
    <location>
        <begin position="20"/>
        <end position="36"/>
    </location>
</feature>
<proteinExistence type="predicted"/>
<dbReference type="Proteomes" id="UP000444721">
    <property type="component" value="Unassembled WGS sequence"/>
</dbReference>
<dbReference type="VEuPathDB" id="AmoebaDB:NfTy_016110"/>
<dbReference type="EMBL" id="VFQX01000007">
    <property type="protein sequence ID" value="KAF0982993.1"/>
    <property type="molecule type" value="Genomic_DNA"/>
</dbReference>
<dbReference type="VEuPathDB" id="AmoebaDB:NF0090620"/>
<evidence type="ECO:0000256" key="1">
    <source>
        <dbReference type="SAM" id="MobiDB-lite"/>
    </source>
</evidence>
<accession>A0A6A5BY03</accession>
<organism evidence="2 3">
    <name type="scientific">Naegleria fowleri</name>
    <name type="common">Brain eating amoeba</name>
    <dbReference type="NCBI Taxonomy" id="5763"/>
    <lineage>
        <taxon>Eukaryota</taxon>
        <taxon>Discoba</taxon>
        <taxon>Heterolobosea</taxon>
        <taxon>Tetramitia</taxon>
        <taxon>Eutetramitia</taxon>
        <taxon>Vahlkampfiidae</taxon>
        <taxon>Naegleria</taxon>
    </lineage>
</organism>
<dbReference type="AlphaFoldDB" id="A0A6A5BY03"/>
<name>A0A6A5BY03_NAEFO</name>
<protein>
    <submittedName>
        <fullName evidence="2">Uncharacterized protein</fullName>
    </submittedName>
</protein>
<dbReference type="RefSeq" id="XP_044567706.1">
    <property type="nucleotide sequence ID" value="XM_044701328.1"/>
</dbReference>
<gene>
    <name evidence="2" type="ORF">FDP41_010971</name>
</gene>
<dbReference type="VEuPathDB" id="AmoebaDB:FDP41_010971"/>
<feature type="region of interest" description="Disordered" evidence="1">
    <location>
        <begin position="20"/>
        <end position="50"/>
    </location>
</feature>
<keyword evidence="3" id="KW-1185">Reference proteome</keyword>
<dbReference type="GeneID" id="68118186"/>
<sequence length="357" mass="40001">MSLLNPMAKLFANSRHLSISNSSNHLQNDSRTATSKDASDHESTTNKKKTKSLFPFKRIKSCENNLLKRDTPSQADLQQEVSPSSSTRSNNCQLLSQDDLSLNQVSDITIPVAHCCQKEDTMPFHSNVVLSDPLLSGDIPEYNLSQFRFGDCPLKNNNKVDLTPHVGLKNQINKSEDSDECNLLFSDQPLTSHTRVHCPSFSNCKSTNMTSEINYCNLPFCGNPLDRILILGEQVKHGEEEKSSIVRDTGFGVEESDHSMVSSVSSLDDAEISQSSSMEPVLNPKEEEAIPINRYFKSRNRVSKKRHTRKNSSSLKEIDLFSLLSIDGSNIQNQARHPSIINQTDRRVSIVEEYVDL</sequence>
<feature type="compositionally biased region" description="Polar residues" evidence="1">
    <location>
        <begin position="72"/>
        <end position="91"/>
    </location>
</feature>
<evidence type="ECO:0000313" key="3">
    <source>
        <dbReference type="Proteomes" id="UP000444721"/>
    </source>
</evidence>